<dbReference type="Pfam" id="PF10987">
    <property type="entry name" value="DUF2806"/>
    <property type="match status" value="1"/>
</dbReference>
<organism evidence="1 2">
    <name type="scientific">Lusitaniella coriacea LEGE 07157</name>
    <dbReference type="NCBI Taxonomy" id="945747"/>
    <lineage>
        <taxon>Bacteria</taxon>
        <taxon>Bacillati</taxon>
        <taxon>Cyanobacteriota</taxon>
        <taxon>Cyanophyceae</taxon>
        <taxon>Spirulinales</taxon>
        <taxon>Lusitaniellaceae</taxon>
        <taxon>Lusitaniella</taxon>
    </lineage>
</organism>
<protein>
    <submittedName>
        <fullName evidence="1">DUF2806 domain-containing protein</fullName>
    </submittedName>
</protein>
<dbReference type="RefSeq" id="WP_194031573.1">
    <property type="nucleotide sequence ID" value="NZ_JADEWZ010000048.1"/>
</dbReference>
<dbReference type="AlphaFoldDB" id="A0A8J7J662"/>
<dbReference type="InterPro" id="IPR021254">
    <property type="entry name" value="DUF2806"/>
</dbReference>
<gene>
    <name evidence="1" type="ORF">IQ249_21600</name>
</gene>
<accession>A0A8J7J662</accession>
<sequence length="348" mass="38773">MSDIEKATSAFIPITGDVSDLVANSASLPAPIRKNIFKAFDRLCTATLDFPVAYLEGKAAERRAETQARIHLISANAKQIARQMNVDPEYGRIASDKYGKRILQEQINIDTVCNIAAQEIAQPREDLNDIGSSDQSDQTEVLISDDWLDSFQKEACGKSSEEMQILFGRILAEEIKKPNSFAIRTVKIMGQLDSKPARLFRQLCSLSVTLGHGQLIIDARVPSLGKNAATNSLQEYGLGFSNLNILEEYGLIISDYNSYMNYIATVARNNLVSLPLRFNNVYWGLVPNNPDDWPPTREIRIQGVTLSNSGKELLKIVEIESNKGYTEALINYFKGLGMELIRVNNVYT</sequence>
<proteinExistence type="predicted"/>
<comment type="caution">
    <text evidence="1">The sequence shown here is derived from an EMBL/GenBank/DDBJ whole genome shotgun (WGS) entry which is preliminary data.</text>
</comment>
<evidence type="ECO:0000313" key="2">
    <source>
        <dbReference type="Proteomes" id="UP000654482"/>
    </source>
</evidence>
<dbReference type="Proteomes" id="UP000654482">
    <property type="component" value="Unassembled WGS sequence"/>
</dbReference>
<keyword evidence="2" id="KW-1185">Reference proteome</keyword>
<name>A0A8J7J662_9CYAN</name>
<dbReference type="EMBL" id="JADEWZ010000048">
    <property type="protein sequence ID" value="MBE9118489.1"/>
    <property type="molecule type" value="Genomic_DNA"/>
</dbReference>
<reference evidence="1" key="1">
    <citation type="submission" date="2020-10" db="EMBL/GenBank/DDBJ databases">
        <authorList>
            <person name="Castelo-Branco R."/>
            <person name="Eusebio N."/>
            <person name="Adriana R."/>
            <person name="Vieira A."/>
            <person name="Brugerolle De Fraissinette N."/>
            <person name="Rezende De Castro R."/>
            <person name="Schneider M.P."/>
            <person name="Vasconcelos V."/>
            <person name="Leao P.N."/>
        </authorList>
    </citation>
    <scope>NUCLEOTIDE SEQUENCE</scope>
    <source>
        <strain evidence="1">LEGE 07157</strain>
    </source>
</reference>
<evidence type="ECO:0000313" key="1">
    <source>
        <dbReference type="EMBL" id="MBE9118489.1"/>
    </source>
</evidence>